<evidence type="ECO:0000313" key="2">
    <source>
        <dbReference type="Proteomes" id="UP001163321"/>
    </source>
</evidence>
<keyword evidence="2" id="KW-1185">Reference proteome</keyword>
<dbReference type="EMBL" id="CM047583">
    <property type="protein sequence ID" value="KAI9913927.1"/>
    <property type="molecule type" value="Genomic_DNA"/>
</dbReference>
<proteinExistence type="predicted"/>
<protein>
    <submittedName>
        <fullName evidence="1">Uncharacterized protein</fullName>
    </submittedName>
</protein>
<sequence>MKQIDEPRFKQEFSVSKGAFVQIDNHVFHKNSRNPQRPVNEQLMVTLKRFGCFGNGASVGMLARFFRISEGTVELYTNRCIMAILSLESQRTGPSIPNKKYNKQMSIFRVYNEHCIGLLKGRFQSLKGLRLRLQDEDDEEDAQRIIAWIRLCAVLHNLLLSEDFDWVDIDVDEDGDE</sequence>
<evidence type="ECO:0000313" key="1">
    <source>
        <dbReference type="EMBL" id="KAI9913927.1"/>
    </source>
</evidence>
<name>A0ACC0W5C3_9STRA</name>
<comment type="caution">
    <text evidence="1">The sequence shown here is derived from an EMBL/GenBank/DDBJ whole genome shotgun (WGS) entry which is preliminary data.</text>
</comment>
<dbReference type="Proteomes" id="UP001163321">
    <property type="component" value="Chromosome 4"/>
</dbReference>
<accession>A0ACC0W5C3</accession>
<organism evidence="1 2">
    <name type="scientific">Peronosclerospora sorghi</name>
    <dbReference type="NCBI Taxonomy" id="230839"/>
    <lineage>
        <taxon>Eukaryota</taxon>
        <taxon>Sar</taxon>
        <taxon>Stramenopiles</taxon>
        <taxon>Oomycota</taxon>
        <taxon>Peronosporomycetes</taxon>
        <taxon>Peronosporales</taxon>
        <taxon>Peronosporaceae</taxon>
        <taxon>Peronosclerospora</taxon>
    </lineage>
</organism>
<gene>
    <name evidence="1" type="ORF">PsorP6_006589</name>
</gene>
<reference evidence="1 2" key="1">
    <citation type="journal article" date="2022" name="bioRxiv">
        <title>The genome of the oomycete Peronosclerospora sorghi, a cosmopolitan pathogen of maize and sorghum, is inflated with dispersed pseudogenes.</title>
        <authorList>
            <person name="Fletcher K."/>
            <person name="Martin F."/>
            <person name="Isakeit T."/>
            <person name="Cavanaugh K."/>
            <person name="Magill C."/>
            <person name="Michelmore R."/>
        </authorList>
    </citation>
    <scope>NUCLEOTIDE SEQUENCE [LARGE SCALE GENOMIC DNA]</scope>
    <source>
        <strain evidence="1">P6</strain>
    </source>
</reference>